<dbReference type="CDD" id="cd10150">
    <property type="entry name" value="CobN_like"/>
    <property type="match status" value="1"/>
</dbReference>
<dbReference type="NCBIfam" id="TIGR02257">
    <property type="entry name" value="cobalto_cobN"/>
    <property type="match status" value="1"/>
</dbReference>
<evidence type="ECO:0000313" key="2">
    <source>
        <dbReference type="EMBL" id="KNX36373.1"/>
    </source>
</evidence>
<comment type="caution">
    <text evidence="2">The sequence shown here is derived from an EMBL/GenBank/DDBJ whole genome shotgun (WGS) entry which is preliminary data.</text>
</comment>
<dbReference type="RefSeq" id="WP_050668625.1">
    <property type="nucleotide sequence ID" value="NZ_LAIR01000002.1"/>
</dbReference>
<dbReference type="Proteomes" id="UP000037397">
    <property type="component" value="Unassembled WGS sequence"/>
</dbReference>
<dbReference type="STRING" id="1631356.VV01_03215"/>
<dbReference type="GO" id="GO:0051116">
    <property type="term" value="F:cobaltochelatase activity"/>
    <property type="evidence" value="ECO:0007669"/>
    <property type="project" value="UniProtKB-EC"/>
</dbReference>
<dbReference type="EMBL" id="LAIR01000002">
    <property type="protein sequence ID" value="KNX36373.1"/>
    <property type="molecule type" value="Genomic_DNA"/>
</dbReference>
<dbReference type="PANTHER" id="PTHR44119">
    <property type="entry name" value="MAGNESIUM-CHELATASE SUBUNIT CHLH, CHLOROPLASTIC"/>
    <property type="match status" value="1"/>
</dbReference>
<name>A0A0L6CFQ9_9MICO</name>
<keyword evidence="3" id="KW-1185">Reference proteome</keyword>
<gene>
    <name evidence="2" type="primary">cobN</name>
    <name evidence="2" type="ORF">VV01_03215</name>
</gene>
<organism evidence="2 3">
    <name type="scientific">Luteipulveratus halotolerans</name>
    <dbReference type="NCBI Taxonomy" id="1631356"/>
    <lineage>
        <taxon>Bacteria</taxon>
        <taxon>Bacillati</taxon>
        <taxon>Actinomycetota</taxon>
        <taxon>Actinomycetes</taxon>
        <taxon>Micrococcales</taxon>
        <taxon>Dermacoccaceae</taxon>
        <taxon>Luteipulveratus</taxon>
    </lineage>
</organism>
<sequence length="1202" mass="130140">MTRILLLSTSDTDLLSARASGAAYDLGNPSRTPVETLPDRLADVDLVLVRILGTARTWQDGLDAITASGTPTVVLGGEQLPDAELMALSTVPVGIAAQAHTYLAHGGPANLAQLHAFLSDTVLITGEGFEPPAAMPTWGWLDRPTADRDLPRIGILFYRAHESSGNAQFVHDLADSIDATGEAVGLPIFSSSLRSAPDDLIEAFGTLDALIVTVLAAGGSKPATVSAGEDDEAWDVTAMAALDIPILQGLCLTWSREDWAGSDDGVSPLDSANQVAIPEFDGRIITVPFSFKEIDEDGLPGYVTDPERCRRLAGIAVWHARLRHVAPADRKVALMLSAYPTKHSRIGNAVGLDTPVTTIRLLRAMREAGYDLGSPGDIPGLELDDDTEAGNALIHAMIDAGGQDEEWLTQAQLTESTVRISADAYRAWTADLPTDLTDAMRETWGEAPGELFVNDAGEIVLATLQAGNVVIMIQPPRGFGENPVAIYHDPDMPPSHHYLAAYRWLERDFGAHAVVHLGKHGSMEWLPGKNAALSASCATDAAIGSMPLIYPFLINDPGEGAQAKRRAHATIVDHLIPPMARAESYGDIARLEQLLDEHANIAAMDPAKLPAIRAQIWTLIQAAKMDHDLGLDDRPHDAEFDDFLLHVDGWLCEVKDAQIRDGLHVLGQSPTGEARVNLVLSILRASQVWSGQAGALPGLRTALGLKEGGADARTVDAVEQHARTLVQAMEDADWSPSAAATVVAEHAPSADPDVRRVLEFAATEVVPRLARTTDELTNVLHALDGGYIPAGPSGSPLRGLVNVLPTGRNFYTVDPKAVPSRLAFETGQQLASSLIERYVADTGDYPRSVGLSVWGTSAMRTSGDDIAEVLALMGVRPVWNEESRRVTDLQVVPLDELGRPRIDVTVRISGFFRDAFPHVVAMLDDAVQLVAALDEPLDQNFVRAHAQADLAEHGDERRSTTRIFGSKPGAYGAGILPLIEAGSWRDDKDLAEVYTTWGGYAYGRGLDGVPAQDDMRTSYKRIAVAAKNTDTREHDIADSDDYFQYHGGMVATVRALTGAEPAAYIGDSTSPDVVRTRSLDQETSRVFRSRVVNPRWISAMQRHGYKGAFELAATVDYLFGYDATTGVVTDHMYETLAQTYALDETNQQFMREANPWALRGIVERLHEAHERQMWAEPEPGTLEALQQVYLELEGDLEDRDQR</sequence>
<feature type="domain" description="CobN/magnesium chelatase" evidence="1">
    <location>
        <begin position="100"/>
        <end position="1178"/>
    </location>
</feature>
<keyword evidence="2" id="KW-0436">Ligase</keyword>
<reference evidence="3" key="1">
    <citation type="submission" date="2015-03" db="EMBL/GenBank/DDBJ databases">
        <title>Luteipulveratus halotolerans sp. nov., a novel actinobacterium (Dermacoccaceae) from Sarawak, Malaysia.</title>
        <authorList>
            <person name="Juboi H."/>
            <person name="Basik A."/>
            <person name="Shamsul S.S."/>
            <person name="Arnold P."/>
            <person name="Schmitt E.K."/>
            <person name="Sanglier J.-J."/>
            <person name="Yeo T."/>
        </authorList>
    </citation>
    <scope>NUCLEOTIDE SEQUENCE [LARGE SCALE GENOMIC DNA]</scope>
    <source>
        <strain evidence="3">C296001</strain>
    </source>
</reference>
<evidence type="ECO:0000313" key="3">
    <source>
        <dbReference type="Proteomes" id="UP000037397"/>
    </source>
</evidence>
<dbReference type="AlphaFoldDB" id="A0A0L6CFQ9"/>
<dbReference type="PANTHER" id="PTHR44119:SF4">
    <property type="entry name" value="AEROBIC COBALTOCHELATASE SUBUNIT COBN"/>
    <property type="match status" value="1"/>
</dbReference>
<dbReference type="Pfam" id="PF02514">
    <property type="entry name" value="CobN-Mg_chel"/>
    <property type="match status" value="1"/>
</dbReference>
<dbReference type="InterPro" id="IPR003672">
    <property type="entry name" value="CobN/Mg_chltase"/>
</dbReference>
<dbReference type="PATRIC" id="fig|1631356.3.peg.574"/>
<dbReference type="GO" id="GO:0009236">
    <property type="term" value="P:cobalamin biosynthetic process"/>
    <property type="evidence" value="ECO:0007669"/>
    <property type="project" value="InterPro"/>
</dbReference>
<dbReference type="EC" id="6.6.1.2" evidence="2"/>
<protein>
    <submittedName>
        <fullName evidence="2">Cobalamin biosynthesis protein CobN</fullName>
        <ecNumber evidence="2">6.6.1.2</ecNumber>
    </submittedName>
</protein>
<dbReference type="InterPro" id="IPR011953">
    <property type="entry name" value="Cobalto_CobN"/>
</dbReference>
<accession>A0A0L6CFQ9</accession>
<proteinExistence type="predicted"/>
<evidence type="ECO:0000259" key="1">
    <source>
        <dbReference type="Pfam" id="PF02514"/>
    </source>
</evidence>
<dbReference type="OrthoDB" id="9757976at2"/>